<organism evidence="1 2">
    <name type="scientific">Canavalia gladiata</name>
    <name type="common">Sword bean</name>
    <name type="synonym">Dolichos gladiatus</name>
    <dbReference type="NCBI Taxonomy" id="3824"/>
    <lineage>
        <taxon>Eukaryota</taxon>
        <taxon>Viridiplantae</taxon>
        <taxon>Streptophyta</taxon>
        <taxon>Embryophyta</taxon>
        <taxon>Tracheophyta</taxon>
        <taxon>Spermatophyta</taxon>
        <taxon>Magnoliopsida</taxon>
        <taxon>eudicotyledons</taxon>
        <taxon>Gunneridae</taxon>
        <taxon>Pentapetalae</taxon>
        <taxon>rosids</taxon>
        <taxon>fabids</taxon>
        <taxon>Fabales</taxon>
        <taxon>Fabaceae</taxon>
        <taxon>Papilionoideae</taxon>
        <taxon>50 kb inversion clade</taxon>
        <taxon>NPAAA clade</taxon>
        <taxon>indigoferoid/millettioid clade</taxon>
        <taxon>Phaseoleae</taxon>
        <taxon>Canavalia</taxon>
    </lineage>
</organism>
<evidence type="ECO:0000313" key="1">
    <source>
        <dbReference type="EMBL" id="KAK7338387.1"/>
    </source>
</evidence>
<protein>
    <submittedName>
        <fullName evidence="1">Uncharacterized protein</fullName>
    </submittedName>
</protein>
<name>A0AAN9QK46_CANGL</name>
<reference evidence="1 2" key="1">
    <citation type="submission" date="2024-01" db="EMBL/GenBank/DDBJ databases">
        <title>The genomes of 5 underutilized Papilionoideae crops provide insights into root nodulation and disease resistanc.</title>
        <authorList>
            <person name="Jiang F."/>
        </authorList>
    </citation>
    <scope>NUCLEOTIDE SEQUENCE [LARGE SCALE GENOMIC DNA]</scope>
    <source>
        <strain evidence="1">LVBAO_FW01</strain>
        <tissue evidence="1">Leaves</tissue>
    </source>
</reference>
<gene>
    <name evidence="1" type="ORF">VNO77_18994</name>
</gene>
<accession>A0AAN9QK46</accession>
<evidence type="ECO:0000313" key="2">
    <source>
        <dbReference type="Proteomes" id="UP001367508"/>
    </source>
</evidence>
<comment type="caution">
    <text evidence="1">The sequence shown here is derived from an EMBL/GenBank/DDBJ whole genome shotgun (WGS) entry which is preliminary data.</text>
</comment>
<dbReference type="AlphaFoldDB" id="A0AAN9QK46"/>
<dbReference type="EMBL" id="JAYMYQ010000004">
    <property type="protein sequence ID" value="KAK7338387.1"/>
    <property type="molecule type" value="Genomic_DNA"/>
</dbReference>
<proteinExistence type="predicted"/>
<keyword evidence="2" id="KW-1185">Reference proteome</keyword>
<dbReference type="Proteomes" id="UP001367508">
    <property type="component" value="Unassembled WGS sequence"/>
</dbReference>
<sequence>MERSIFSCGSIQLSEGQYSVLGCRGKRERVQMQWKRDVIVQEARSESQLSLSPLAHFALYSATASSLLPLYSEL</sequence>